<proteinExistence type="predicted"/>
<protein>
    <submittedName>
        <fullName evidence="2">Uncharacterized protein</fullName>
    </submittedName>
</protein>
<sequence length="100" mass="11433">VKLRIALFQCSSHIETINSFLFSLLHPTQPNPTLPDSAPLRHHGRPPPRQNPQRCSRRLRHILVRHARGKHILTSRTPPWSFVPLSGFPHGKQHHGDQSP</sequence>
<accession>A0A1R3RXY8</accession>
<dbReference type="VEuPathDB" id="FungiDB:ASPCADRAFT_126249"/>
<dbReference type="AlphaFoldDB" id="A0A1R3RXY8"/>
<reference evidence="3" key="1">
    <citation type="journal article" date="2017" name="Genome Biol.">
        <title>Comparative genomics reveals high biological diversity and specific adaptations in the industrially and medically important fungal genus Aspergillus.</title>
        <authorList>
            <person name="de Vries R.P."/>
            <person name="Riley R."/>
            <person name="Wiebenga A."/>
            <person name="Aguilar-Osorio G."/>
            <person name="Amillis S."/>
            <person name="Uchima C.A."/>
            <person name="Anderluh G."/>
            <person name="Asadollahi M."/>
            <person name="Askin M."/>
            <person name="Barry K."/>
            <person name="Battaglia E."/>
            <person name="Bayram O."/>
            <person name="Benocci T."/>
            <person name="Braus-Stromeyer S.A."/>
            <person name="Caldana C."/>
            <person name="Canovas D."/>
            <person name="Cerqueira G.C."/>
            <person name="Chen F."/>
            <person name="Chen W."/>
            <person name="Choi C."/>
            <person name="Clum A."/>
            <person name="Dos Santos R.A."/>
            <person name="Damasio A.R."/>
            <person name="Diallinas G."/>
            <person name="Emri T."/>
            <person name="Fekete E."/>
            <person name="Flipphi M."/>
            <person name="Freyberg S."/>
            <person name="Gallo A."/>
            <person name="Gournas C."/>
            <person name="Habgood R."/>
            <person name="Hainaut M."/>
            <person name="Harispe M.L."/>
            <person name="Henrissat B."/>
            <person name="Hilden K.S."/>
            <person name="Hope R."/>
            <person name="Hossain A."/>
            <person name="Karabika E."/>
            <person name="Karaffa L."/>
            <person name="Karanyi Z."/>
            <person name="Krasevec N."/>
            <person name="Kuo A."/>
            <person name="Kusch H."/>
            <person name="LaButti K."/>
            <person name="Lagendijk E.L."/>
            <person name="Lapidus A."/>
            <person name="Levasseur A."/>
            <person name="Lindquist E."/>
            <person name="Lipzen A."/>
            <person name="Logrieco A.F."/>
            <person name="MacCabe A."/>
            <person name="Maekelae M.R."/>
            <person name="Malavazi I."/>
            <person name="Melin P."/>
            <person name="Meyer V."/>
            <person name="Mielnichuk N."/>
            <person name="Miskei M."/>
            <person name="Molnar A.P."/>
            <person name="Mule G."/>
            <person name="Ngan C.Y."/>
            <person name="Orejas M."/>
            <person name="Orosz E."/>
            <person name="Ouedraogo J.P."/>
            <person name="Overkamp K.M."/>
            <person name="Park H.-S."/>
            <person name="Perrone G."/>
            <person name="Piumi F."/>
            <person name="Punt P.J."/>
            <person name="Ram A.F."/>
            <person name="Ramon A."/>
            <person name="Rauscher S."/>
            <person name="Record E."/>
            <person name="Riano-Pachon D.M."/>
            <person name="Robert V."/>
            <person name="Roehrig J."/>
            <person name="Ruller R."/>
            <person name="Salamov A."/>
            <person name="Salih N.S."/>
            <person name="Samson R.A."/>
            <person name="Sandor E."/>
            <person name="Sanguinetti M."/>
            <person name="Schuetze T."/>
            <person name="Sepcic K."/>
            <person name="Shelest E."/>
            <person name="Sherlock G."/>
            <person name="Sophianopoulou V."/>
            <person name="Squina F.M."/>
            <person name="Sun H."/>
            <person name="Susca A."/>
            <person name="Todd R.B."/>
            <person name="Tsang A."/>
            <person name="Unkles S.E."/>
            <person name="van de Wiele N."/>
            <person name="van Rossen-Uffink D."/>
            <person name="Oliveira J.V."/>
            <person name="Vesth T.C."/>
            <person name="Visser J."/>
            <person name="Yu J.-H."/>
            <person name="Zhou M."/>
            <person name="Andersen M.R."/>
            <person name="Archer D.B."/>
            <person name="Baker S.E."/>
            <person name="Benoit I."/>
            <person name="Brakhage A.A."/>
            <person name="Braus G.H."/>
            <person name="Fischer R."/>
            <person name="Frisvad J.C."/>
            <person name="Goldman G.H."/>
            <person name="Houbraken J."/>
            <person name="Oakley B."/>
            <person name="Pocsi I."/>
            <person name="Scazzocchio C."/>
            <person name="Seiboth B."/>
            <person name="vanKuyk P.A."/>
            <person name="Wortman J."/>
            <person name="Dyer P.S."/>
            <person name="Grigoriev I.V."/>
        </authorList>
    </citation>
    <scope>NUCLEOTIDE SEQUENCE [LARGE SCALE GENOMIC DNA]</scope>
    <source>
        <strain evidence="3">ITEM 5010</strain>
    </source>
</reference>
<gene>
    <name evidence="2" type="ORF">ASPCADRAFT_126249</name>
</gene>
<feature type="non-terminal residue" evidence="2">
    <location>
        <position position="1"/>
    </location>
</feature>
<feature type="region of interest" description="Disordered" evidence="1">
    <location>
        <begin position="31"/>
        <end position="56"/>
    </location>
</feature>
<organism evidence="2 3">
    <name type="scientific">Aspergillus carbonarius (strain ITEM 5010)</name>
    <dbReference type="NCBI Taxonomy" id="602072"/>
    <lineage>
        <taxon>Eukaryota</taxon>
        <taxon>Fungi</taxon>
        <taxon>Dikarya</taxon>
        <taxon>Ascomycota</taxon>
        <taxon>Pezizomycotina</taxon>
        <taxon>Eurotiomycetes</taxon>
        <taxon>Eurotiomycetidae</taxon>
        <taxon>Eurotiales</taxon>
        <taxon>Aspergillaceae</taxon>
        <taxon>Aspergillus</taxon>
        <taxon>Aspergillus subgen. Circumdati</taxon>
    </lineage>
</organism>
<evidence type="ECO:0000313" key="2">
    <source>
        <dbReference type="EMBL" id="OOF99331.1"/>
    </source>
</evidence>
<dbReference type="Proteomes" id="UP000188318">
    <property type="component" value="Unassembled WGS sequence"/>
</dbReference>
<evidence type="ECO:0000313" key="3">
    <source>
        <dbReference type="Proteomes" id="UP000188318"/>
    </source>
</evidence>
<evidence type="ECO:0000256" key="1">
    <source>
        <dbReference type="SAM" id="MobiDB-lite"/>
    </source>
</evidence>
<keyword evidence="3" id="KW-1185">Reference proteome</keyword>
<name>A0A1R3RXY8_ASPC5</name>
<dbReference type="EMBL" id="KV907494">
    <property type="protein sequence ID" value="OOF99331.1"/>
    <property type="molecule type" value="Genomic_DNA"/>
</dbReference>